<proteinExistence type="predicted"/>
<organism evidence="2 3">
    <name type="scientific">Actinoplanes xinjiangensis</name>
    <dbReference type="NCBI Taxonomy" id="512350"/>
    <lineage>
        <taxon>Bacteria</taxon>
        <taxon>Bacillati</taxon>
        <taxon>Actinomycetota</taxon>
        <taxon>Actinomycetes</taxon>
        <taxon>Micromonosporales</taxon>
        <taxon>Micromonosporaceae</taxon>
        <taxon>Actinoplanes</taxon>
    </lineage>
</organism>
<gene>
    <name evidence="2" type="ORF">BC793_12597</name>
</gene>
<protein>
    <submittedName>
        <fullName evidence="2">Uncharacterized protein</fullName>
    </submittedName>
</protein>
<keyword evidence="3" id="KW-1185">Reference proteome</keyword>
<evidence type="ECO:0000256" key="1">
    <source>
        <dbReference type="SAM" id="MobiDB-lite"/>
    </source>
</evidence>
<comment type="caution">
    <text evidence="2">The sequence shown here is derived from an EMBL/GenBank/DDBJ whole genome shotgun (WGS) entry which is preliminary data.</text>
</comment>
<accession>A0A316EW04</accession>
<dbReference type="AlphaFoldDB" id="A0A316EW04"/>
<dbReference type="Proteomes" id="UP000245697">
    <property type="component" value="Unassembled WGS sequence"/>
</dbReference>
<evidence type="ECO:0000313" key="2">
    <source>
        <dbReference type="EMBL" id="PWK35896.1"/>
    </source>
</evidence>
<sequence>MHHHARSHTVISVDIVNSSEGGSLRHTRLVEALHETIGTAMAECPLGATWLPRRDGDSMTIAVPANVGKGQVLGEFPPRVERELQRYNSGRTPEAQLWFRMAVTHGDVVVDGNGQLLGGEALVEAARIRDIDPLREAMDAAPEAYIGLVLTDEVYRTSVRDGDPALTPNAYHRVEAKSKSYQGTAWIRLLGIAPPRNGGPGGPREPRTPTPGPRPASGDISIVTNHGIAQTGPDSVAVMRNG</sequence>
<reference evidence="2 3" key="1">
    <citation type="submission" date="2018-05" db="EMBL/GenBank/DDBJ databases">
        <title>Genomic Encyclopedia of Archaeal and Bacterial Type Strains, Phase II (KMG-II): from individual species to whole genera.</title>
        <authorList>
            <person name="Goeker M."/>
        </authorList>
    </citation>
    <scope>NUCLEOTIDE SEQUENCE [LARGE SCALE GENOMIC DNA]</scope>
    <source>
        <strain evidence="2 3">DSM 45184</strain>
    </source>
</reference>
<dbReference type="EMBL" id="QGGR01000025">
    <property type="protein sequence ID" value="PWK35896.1"/>
    <property type="molecule type" value="Genomic_DNA"/>
</dbReference>
<name>A0A316EW04_9ACTN</name>
<feature type="region of interest" description="Disordered" evidence="1">
    <location>
        <begin position="192"/>
        <end position="221"/>
    </location>
</feature>
<evidence type="ECO:0000313" key="3">
    <source>
        <dbReference type="Proteomes" id="UP000245697"/>
    </source>
</evidence>